<proteinExistence type="predicted"/>
<organism evidence="1 2">
    <name type="scientific">Listeria rocourtiae</name>
    <dbReference type="NCBI Taxonomy" id="647910"/>
    <lineage>
        <taxon>Bacteria</taxon>
        <taxon>Bacillati</taxon>
        <taxon>Bacillota</taxon>
        <taxon>Bacilli</taxon>
        <taxon>Bacillales</taxon>
        <taxon>Listeriaceae</taxon>
        <taxon>Listeria</taxon>
    </lineage>
</organism>
<comment type="caution">
    <text evidence="1">The sequence shown here is derived from an EMBL/GenBank/DDBJ whole genome shotgun (WGS) entry which is preliminary data.</text>
</comment>
<keyword evidence="2" id="KW-1185">Reference proteome</keyword>
<evidence type="ECO:0000313" key="2">
    <source>
        <dbReference type="Proteomes" id="UP000295558"/>
    </source>
</evidence>
<evidence type="ECO:0000313" key="1">
    <source>
        <dbReference type="EMBL" id="TDR53179.1"/>
    </source>
</evidence>
<dbReference type="EMBL" id="SNZK01000005">
    <property type="protein sequence ID" value="TDR53179.1"/>
    <property type="molecule type" value="Genomic_DNA"/>
</dbReference>
<sequence>MKKVWQIITALGETLVDPAKMAKEVNRES</sequence>
<accession>A0A4R6ZM88</accession>
<dbReference type="AlphaFoldDB" id="A0A4R6ZM88"/>
<protein>
    <submittedName>
        <fullName evidence="1">Uncharacterized protein</fullName>
    </submittedName>
</protein>
<name>A0A4R6ZM88_9LIST</name>
<dbReference type="Proteomes" id="UP000295558">
    <property type="component" value="Unassembled WGS sequence"/>
</dbReference>
<gene>
    <name evidence="1" type="ORF">DFP96_105103</name>
</gene>
<reference evidence="1 2" key="1">
    <citation type="submission" date="2019-03" db="EMBL/GenBank/DDBJ databases">
        <title>Genomic Encyclopedia of Type Strains, Phase III (KMG-III): the genomes of soil and plant-associated and newly described type strains.</title>
        <authorList>
            <person name="Whitman W."/>
        </authorList>
    </citation>
    <scope>NUCLEOTIDE SEQUENCE [LARGE SCALE GENOMIC DNA]</scope>
    <source>
        <strain evidence="1 2">CECT 7972</strain>
    </source>
</reference>